<sequence>MNSEPQRPSAGTQVVVQQESVGSNGRAIHPVGAVGIIVRTPVGTETGYAVRFHDGFEVTLPREGFEILKHFKDHLPSSASAEEVFDLESLVVFSCVVGSRAYGLDTEESDTDVRGVYVAPAEMLWSLFGAPEQFEDGEAQSCHWELQKFLTMALKANPNILECLYSPLVEKVTPVGEALLALRERFLSRVVFQTFNGYALSQFKKLEQDLRNQGSIRWKHAMHLLRLLLTGAATLREGRVPVRVEAHRERLLAVKRGELAWSKVDDWRKELHREFEAALASTRLPPRPDYEAVNHFLIETRRDQARNGQTLIG</sequence>
<dbReference type="InterPro" id="IPR018775">
    <property type="entry name" value="RlaP"/>
</dbReference>
<reference evidence="1" key="1">
    <citation type="submission" date="2023-03" db="EMBL/GenBank/DDBJ databases">
        <title>Lomoglobus Profundus gen. nov., sp. nov., a novel member of the phylum Verrucomicrobia, isolated from deep-marine sediment of South China Sea.</title>
        <authorList>
            <person name="Ahmad T."/>
            <person name="Ishaq S.E."/>
            <person name="Wang F."/>
        </authorList>
    </citation>
    <scope>NUCLEOTIDE SEQUENCE</scope>
    <source>
        <strain evidence="1">LMO-M01</strain>
    </source>
</reference>
<keyword evidence="2" id="KW-1185">Reference proteome</keyword>
<organism evidence="1 2">
    <name type="scientific">Synoicihabitans lomoniglobus</name>
    <dbReference type="NCBI Taxonomy" id="2909285"/>
    <lineage>
        <taxon>Bacteria</taxon>
        <taxon>Pseudomonadati</taxon>
        <taxon>Verrucomicrobiota</taxon>
        <taxon>Opitutia</taxon>
        <taxon>Opitutales</taxon>
        <taxon>Opitutaceae</taxon>
        <taxon>Synoicihabitans</taxon>
    </lineage>
</organism>
<accession>A0AAE9ZX43</accession>
<name>A0AAE9ZX43_9BACT</name>
<dbReference type="KEGG" id="slom:PXH66_22310"/>
<evidence type="ECO:0000313" key="1">
    <source>
        <dbReference type="EMBL" id="WED65081.1"/>
    </source>
</evidence>
<dbReference type="Proteomes" id="UP001218638">
    <property type="component" value="Chromosome"/>
</dbReference>
<dbReference type="Pfam" id="PF10127">
    <property type="entry name" value="RlaP"/>
    <property type="match status" value="1"/>
</dbReference>
<dbReference type="EMBL" id="CP119075">
    <property type="protein sequence ID" value="WED65081.1"/>
    <property type="molecule type" value="Genomic_DNA"/>
</dbReference>
<protein>
    <submittedName>
        <fullName evidence="1">Nucleotidyltransferase domain-containing protein</fullName>
    </submittedName>
</protein>
<dbReference type="PANTHER" id="PTHR34817">
    <property type="entry name" value="NUCLEOTIDYLTRANSFERASE"/>
    <property type="match status" value="1"/>
</dbReference>
<evidence type="ECO:0000313" key="2">
    <source>
        <dbReference type="Proteomes" id="UP001218638"/>
    </source>
</evidence>
<proteinExistence type="predicted"/>
<dbReference type="RefSeq" id="WP_330929467.1">
    <property type="nucleotide sequence ID" value="NZ_CP119075.1"/>
</dbReference>
<dbReference type="PANTHER" id="PTHR34817:SF2">
    <property type="entry name" value="NUCLEOTIDYLTRANSFERASE"/>
    <property type="match status" value="1"/>
</dbReference>
<dbReference type="AlphaFoldDB" id="A0AAE9ZX43"/>
<gene>
    <name evidence="1" type="ORF">PXH66_22310</name>
</gene>